<keyword evidence="6 8" id="KW-0413">Isomerase</keyword>
<dbReference type="PROSITE" id="PS00545">
    <property type="entry name" value="ALDOSE_1_EPIMERASE"/>
    <property type="match status" value="1"/>
</dbReference>
<dbReference type="InterPro" id="IPR008183">
    <property type="entry name" value="Aldose_1/G6P_1-epimerase"/>
</dbReference>
<dbReference type="PIRSF" id="PIRSF005096">
    <property type="entry name" value="GALM"/>
    <property type="match status" value="1"/>
</dbReference>
<accession>A0A0M0KQM8</accession>
<dbReference type="SUPFAM" id="SSF74650">
    <property type="entry name" value="Galactose mutarotase-like"/>
    <property type="match status" value="1"/>
</dbReference>
<dbReference type="GO" id="GO:0033499">
    <property type="term" value="P:galactose catabolic process via UDP-galactose, Leloir pathway"/>
    <property type="evidence" value="ECO:0007669"/>
    <property type="project" value="TreeGrafter"/>
</dbReference>
<dbReference type="UniPathway" id="UPA00242"/>
<organism evidence="12 13">
    <name type="scientific">Priestia koreensis</name>
    <dbReference type="NCBI Taxonomy" id="284581"/>
    <lineage>
        <taxon>Bacteria</taxon>
        <taxon>Bacillati</taxon>
        <taxon>Bacillota</taxon>
        <taxon>Bacilli</taxon>
        <taxon>Bacillales</taxon>
        <taxon>Bacillaceae</taxon>
        <taxon>Priestia</taxon>
    </lineage>
</organism>
<comment type="similarity">
    <text evidence="3 8">Belongs to the aldose epimerase family.</text>
</comment>
<evidence type="ECO:0000256" key="3">
    <source>
        <dbReference type="ARBA" id="ARBA00006206"/>
    </source>
</evidence>
<dbReference type="InterPro" id="IPR015443">
    <property type="entry name" value="Aldose_1-epimerase"/>
</dbReference>
<evidence type="ECO:0000256" key="7">
    <source>
        <dbReference type="ARBA" id="ARBA00023277"/>
    </source>
</evidence>
<proteinExistence type="inferred from homology"/>
<feature type="binding site" evidence="10">
    <location>
        <position position="251"/>
    </location>
    <ligand>
        <name>beta-D-galactose</name>
        <dbReference type="ChEBI" id="CHEBI:27667"/>
    </ligand>
</feature>
<dbReference type="EMBL" id="LILC01000030">
    <property type="protein sequence ID" value="KOO41120.1"/>
    <property type="molecule type" value="Genomic_DNA"/>
</dbReference>
<evidence type="ECO:0000256" key="2">
    <source>
        <dbReference type="ARBA" id="ARBA00005028"/>
    </source>
</evidence>
<dbReference type="PATRIC" id="fig|284581.3.peg.4273"/>
<dbReference type="InterPro" id="IPR018052">
    <property type="entry name" value="Ald1_epimerase_CS"/>
</dbReference>
<evidence type="ECO:0000256" key="1">
    <source>
        <dbReference type="ARBA" id="ARBA00001614"/>
    </source>
</evidence>
<name>A0A0M0KQM8_9BACI</name>
<comment type="catalytic activity">
    <reaction evidence="1 8">
        <text>alpha-D-glucose = beta-D-glucose</text>
        <dbReference type="Rhea" id="RHEA:10264"/>
        <dbReference type="ChEBI" id="CHEBI:15903"/>
        <dbReference type="ChEBI" id="CHEBI:17925"/>
        <dbReference type="EC" id="5.1.3.3"/>
    </reaction>
</comment>
<dbReference type="NCBIfam" id="NF008277">
    <property type="entry name" value="PRK11055.1"/>
    <property type="match status" value="1"/>
</dbReference>
<evidence type="ECO:0000256" key="6">
    <source>
        <dbReference type="ARBA" id="ARBA00023235"/>
    </source>
</evidence>
<keyword evidence="7 8" id="KW-0119">Carbohydrate metabolism</keyword>
<evidence type="ECO:0000256" key="5">
    <source>
        <dbReference type="ARBA" id="ARBA00014165"/>
    </source>
</evidence>
<dbReference type="Pfam" id="PF01263">
    <property type="entry name" value="Aldose_epim"/>
    <property type="match status" value="1"/>
</dbReference>
<reference evidence="13" key="1">
    <citation type="submission" date="2015-08" db="EMBL/GenBank/DDBJ databases">
        <title>Fjat-14210 dsm16467.</title>
        <authorList>
            <person name="Liu B."/>
            <person name="Wang J."/>
            <person name="Zhu Y."/>
            <person name="Liu G."/>
            <person name="Chen Q."/>
            <person name="Chen Z."/>
            <person name="Lan J."/>
            <person name="Che J."/>
            <person name="Ge C."/>
            <person name="Shi H."/>
            <person name="Pan Z."/>
            <person name="Liu X."/>
        </authorList>
    </citation>
    <scope>NUCLEOTIDE SEQUENCE [LARGE SCALE GENOMIC DNA]</scope>
    <source>
        <strain evidence="13">DSM 16467</strain>
    </source>
</reference>
<dbReference type="STRING" id="284581.AMD01_19435"/>
<evidence type="ECO:0000313" key="12">
    <source>
        <dbReference type="EMBL" id="KOO41120.1"/>
    </source>
</evidence>
<dbReference type="PANTHER" id="PTHR10091:SF0">
    <property type="entry name" value="GALACTOSE MUTAROTASE"/>
    <property type="match status" value="1"/>
</dbReference>
<comment type="caution">
    <text evidence="12">The sequence shown here is derived from an EMBL/GenBank/DDBJ whole genome shotgun (WGS) entry which is preliminary data.</text>
</comment>
<dbReference type="OrthoDB" id="9779408at2"/>
<dbReference type="InterPro" id="IPR014718">
    <property type="entry name" value="GH-type_carb-bd"/>
</dbReference>
<keyword evidence="13" id="KW-1185">Reference proteome</keyword>
<feature type="binding site" evidence="11">
    <location>
        <begin position="178"/>
        <end position="180"/>
    </location>
    <ligand>
        <name>beta-D-galactose</name>
        <dbReference type="ChEBI" id="CHEBI:27667"/>
    </ligand>
</feature>
<dbReference type="PANTHER" id="PTHR10091">
    <property type="entry name" value="ALDOSE-1-EPIMERASE"/>
    <property type="match status" value="1"/>
</dbReference>
<evidence type="ECO:0000256" key="8">
    <source>
        <dbReference type="PIRNR" id="PIRNR005096"/>
    </source>
</evidence>
<dbReference type="GO" id="GO:0004034">
    <property type="term" value="F:aldose 1-epimerase activity"/>
    <property type="evidence" value="ECO:0007669"/>
    <property type="project" value="UniProtKB-EC"/>
</dbReference>
<sequence length="347" mass="38613">MKIDQTLFGTLDGNEVHAYTLTNNKGVSVTCLDYGCVIQKLIMPNREGKGENIVLGFDHIDDYVEHSPYFGAIVGPVAGRIKAGEFELNGKPYHLAKNDGENHIHGGITGFSHVIWRAELTEGEDEVSVRFLHYASDGEDGYPGNVRMSVTYTLTENELSLSYEGTSDKDTILNVTNHTYFNLSGDVSRDVLDHTVQIPSDSFLELNEESLPTGQFLQVEGTPFDFRKSRKLKDGALSDHPQTVLVGNGYDHPFFLKDQHQPIILSDEESGRRITVSTDQVGVVLYTSNQLKGNFEIQGVKARPYLGVCLETQGLPDAIHHSDFPSIVVKEHELYQAKTTYKFTSLI</sequence>
<dbReference type="RefSeq" id="WP_053403102.1">
    <property type="nucleotide sequence ID" value="NZ_LILC01000030.1"/>
</dbReference>
<dbReference type="InterPro" id="IPR011013">
    <property type="entry name" value="Gal_mutarotase_sf_dom"/>
</dbReference>
<evidence type="ECO:0000256" key="10">
    <source>
        <dbReference type="PIRSR" id="PIRSR005096-2"/>
    </source>
</evidence>
<evidence type="ECO:0000256" key="9">
    <source>
        <dbReference type="PIRSR" id="PIRSR005096-1"/>
    </source>
</evidence>
<feature type="active site" description="Proton donor" evidence="9">
    <location>
        <position position="178"/>
    </location>
</feature>
<dbReference type="EC" id="5.1.3.3" evidence="4 8"/>
<dbReference type="GO" id="GO:0030246">
    <property type="term" value="F:carbohydrate binding"/>
    <property type="evidence" value="ECO:0007669"/>
    <property type="project" value="InterPro"/>
</dbReference>
<dbReference type="AlphaFoldDB" id="A0A0M0KQM8"/>
<protein>
    <recommendedName>
        <fullName evidence="5 8">Aldose 1-epimerase</fullName>
        <ecNumber evidence="4 8">5.1.3.3</ecNumber>
    </recommendedName>
</protein>
<feature type="active site" description="Proton acceptor" evidence="9">
    <location>
        <position position="311"/>
    </location>
</feature>
<dbReference type="InterPro" id="IPR047215">
    <property type="entry name" value="Galactose_mutarotase-like"/>
</dbReference>
<gene>
    <name evidence="12" type="ORF">AMD01_19435</name>
</gene>
<dbReference type="Proteomes" id="UP000037558">
    <property type="component" value="Unassembled WGS sequence"/>
</dbReference>
<evidence type="ECO:0000256" key="4">
    <source>
        <dbReference type="ARBA" id="ARBA00013185"/>
    </source>
</evidence>
<dbReference type="GO" id="GO:0006006">
    <property type="term" value="P:glucose metabolic process"/>
    <property type="evidence" value="ECO:0007669"/>
    <property type="project" value="TreeGrafter"/>
</dbReference>
<evidence type="ECO:0000313" key="13">
    <source>
        <dbReference type="Proteomes" id="UP000037558"/>
    </source>
</evidence>
<dbReference type="CDD" id="cd09019">
    <property type="entry name" value="galactose_mutarotase_like"/>
    <property type="match status" value="1"/>
</dbReference>
<comment type="pathway">
    <text evidence="2 8">Carbohydrate metabolism; hexose metabolism.</text>
</comment>
<evidence type="ECO:0000256" key="11">
    <source>
        <dbReference type="PIRSR" id="PIRSR005096-3"/>
    </source>
</evidence>
<dbReference type="Gene3D" id="2.70.98.10">
    <property type="match status" value="1"/>
</dbReference>